<dbReference type="OrthoDB" id="439046at2759"/>
<evidence type="ECO:0000256" key="2">
    <source>
        <dbReference type="PIRSR" id="PIRSR640198-2"/>
    </source>
</evidence>
<comment type="caution">
    <text evidence="4">The sequence shown here is derived from an EMBL/GenBank/DDBJ whole genome shotgun (WGS) entry which is preliminary data.</text>
</comment>
<dbReference type="EMBL" id="CAJVPL010000492">
    <property type="protein sequence ID" value="CAG8502911.1"/>
    <property type="molecule type" value="Genomic_DNA"/>
</dbReference>
<dbReference type="PANTHER" id="PTHR13504">
    <property type="entry name" value="FIDO DOMAIN-CONTAINING PROTEIN DDB_G0283145"/>
    <property type="match status" value="1"/>
</dbReference>
<gene>
    <name evidence="4" type="ORF">AGERDE_LOCUS4339</name>
</gene>
<evidence type="ECO:0000313" key="5">
    <source>
        <dbReference type="Proteomes" id="UP000789831"/>
    </source>
</evidence>
<accession>A0A9N9F113</accession>
<dbReference type="InterPro" id="IPR036597">
    <property type="entry name" value="Fido-like_dom_sf"/>
</dbReference>
<dbReference type="GO" id="GO:0005524">
    <property type="term" value="F:ATP binding"/>
    <property type="evidence" value="ECO:0007669"/>
    <property type="project" value="UniProtKB-KW"/>
</dbReference>
<dbReference type="PROSITE" id="PS51459">
    <property type="entry name" value="FIDO"/>
    <property type="match status" value="1"/>
</dbReference>
<dbReference type="Gene3D" id="1.10.3290.10">
    <property type="entry name" value="Fido-like domain"/>
    <property type="match status" value="1"/>
</dbReference>
<keyword evidence="2" id="KW-0547">Nucleotide-binding</keyword>
<keyword evidence="2" id="KW-0067">ATP-binding</keyword>
<feature type="domain" description="Fido" evidence="3">
    <location>
        <begin position="7"/>
        <end position="147"/>
    </location>
</feature>
<feature type="non-terminal residue" evidence="4">
    <location>
        <position position="1"/>
    </location>
</feature>
<organism evidence="4 5">
    <name type="scientific">Ambispora gerdemannii</name>
    <dbReference type="NCBI Taxonomy" id="144530"/>
    <lineage>
        <taxon>Eukaryota</taxon>
        <taxon>Fungi</taxon>
        <taxon>Fungi incertae sedis</taxon>
        <taxon>Mucoromycota</taxon>
        <taxon>Glomeromycotina</taxon>
        <taxon>Glomeromycetes</taxon>
        <taxon>Archaeosporales</taxon>
        <taxon>Ambisporaceae</taxon>
        <taxon>Ambispora</taxon>
    </lineage>
</organism>
<evidence type="ECO:0000313" key="4">
    <source>
        <dbReference type="EMBL" id="CAG8502911.1"/>
    </source>
</evidence>
<name>A0A9N9F113_9GLOM</name>
<dbReference type="SUPFAM" id="SSF140931">
    <property type="entry name" value="Fic-like"/>
    <property type="match status" value="1"/>
</dbReference>
<reference evidence="4" key="1">
    <citation type="submission" date="2021-06" db="EMBL/GenBank/DDBJ databases">
        <authorList>
            <person name="Kallberg Y."/>
            <person name="Tangrot J."/>
            <person name="Rosling A."/>
        </authorList>
    </citation>
    <scope>NUCLEOTIDE SEQUENCE</scope>
    <source>
        <strain evidence="4">MT106</strain>
    </source>
</reference>
<dbReference type="InterPro" id="IPR003812">
    <property type="entry name" value="Fido"/>
</dbReference>
<keyword evidence="5" id="KW-1185">Reference proteome</keyword>
<protein>
    <submittedName>
        <fullName evidence="4">3041_t:CDS:1</fullName>
    </submittedName>
</protein>
<evidence type="ECO:0000256" key="1">
    <source>
        <dbReference type="PIRSR" id="PIRSR640198-1"/>
    </source>
</evidence>
<dbReference type="InterPro" id="IPR040198">
    <property type="entry name" value="Fido_containing"/>
</dbReference>
<dbReference type="AlphaFoldDB" id="A0A9N9F113"/>
<proteinExistence type="predicted"/>
<dbReference type="Pfam" id="PF02661">
    <property type="entry name" value="Fic"/>
    <property type="match status" value="1"/>
</dbReference>
<evidence type="ECO:0000259" key="3">
    <source>
        <dbReference type="PROSITE" id="PS51459"/>
    </source>
</evidence>
<sequence length="147" mass="17001">MLNCLFGDRDLLIDLVLLDYEDCSKGPGLTELLESGKLWEDYFRPFEWMARDYSYQVKVKHLLDGINNLQKSRLRNTRNLEVAEKELRLGSFSEKSEKVHIHPFIDGNGRVGRSIMAYYLVRNGYPPIVFQHNAPGFLAICLFMAQA</sequence>
<feature type="binding site" evidence="2">
    <location>
        <begin position="106"/>
        <end position="113"/>
    </location>
    <ligand>
        <name>ATP</name>
        <dbReference type="ChEBI" id="CHEBI:30616"/>
    </ligand>
</feature>
<dbReference type="PANTHER" id="PTHR13504:SF38">
    <property type="entry name" value="FIDO DOMAIN-CONTAINING PROTEIN"/>
    <property type="match status" value="1"/>
</dbReference>
<feature type="active site" evidence="1">
    <location>
        <position position="102"/>
    </location>
</feature>
<dbReference type="Proteomes" id="UP000789831">
    <property type="component" value="Unassembled WGS sequence"/>
</dbReference>